<name>A0A1Y1UAQ4_9TREE</name>
<keyword evidence="1" id="KW-0732">Signal</keyword>
<dbReference type="AlphaFoldDB" id="A0A1Y1UAQ4"/>
<dbReference type="Proteomes" id="UP000193218">
    <property type="component" value="Unassembled WGS sequence"/>
</dbReference>
<evidence type="ECO:0000256" key="1">
    <source>
        <dbReference type="SAM" id="SignalP"/>
    </source>
</evidence>
<feature type="chain" id="PRO_5013208783" evidence="1">
    <location>
        <begin position="24"/>
        <end position="224"/>
    </location>
</feature>
<proteinExistence type="predicted"/>
<keyword evidence="3" id="KW-1185">Reference proteome</keyword>
<dbReference type="InParanoid" id="A0A1Y1UAQ4"/>
<evidence type="ECO:0000313" key="2">
    <source>
        <dbReference type="EMBL" id="ORX35118.1"/>
    </source>
</evidence>
<dbReference type="RefSeq" id="XP_021869334.1">
    <property type="nucleotide sequence ID" value="XM_022011949.1"/>
</dbReference>
<sequence>MDTMLKLIWCALLFFSGQTVVSAERTRIRSIDISHRRAHSLDKRGQVTVWNAGGPTIQDVTSSSVSDPAIKAILIAMVSCNPNWIVDLLGQQANGNGSSAPAAYTADEISYSIFDDTFYRRQFKTSPTGQGAQWPAGYANVVRDAQAQLANTSNSVFPHDVGMKIRMITGYPPRWFMPTLISATTDSLWHMVQRSSETPMLAQKSDRNPGSIYAITRPVQSSMT</sequence>
<comment type="caution">
    <text evidence="2">The sequence shown here is derived from an EMBL/GenBank/DDBJ whole genome shotgun (WGS) entry which is preliminary data.</text>
</comment>
<dbReference type="EMBL" id="NBSH01000012">
    <property type="protein sequence ID" value="ORX35118.1"/>
    <property type="molecule type" value="Genomic_DNA"/>
</dbReference>
<organism evidence="2 3">
    <name type="scientific">Kockovaella imperatae</name>
    <dbReference type="NCBI Taxonomy" id="4999"/>
    <lineage>
        <taxon>Eukaryota</taxon>
        <taxon>Fungi</taxon>
        <taxon>Dikarya</taxon>
        <taxon>Basidiomycota</taxon>
        <taxon>Agaricomycotina</taxon>
        <taxon>Tremellomycetes</taxon>
        <taxon>Tremellales</taxon>
        <taxon>Cuniculitremaceae</taxon>
        <taxon>Kockovaella</taxon>
    </lineage>
</organism>
<reference evidence="2 3" key="1">
    <citation type="submission" date="2017-03" db="EMBL/GenBank/DDBJ databases">
        <title>Widespread Adenine N6-methylation of Active Genes in Fungi.</title>
        <authorList>
            <consortium name="DOE Joint Genome Institute"/>
            <person name="Mondo S.J."/>
            <person name="Dannebaum R.O."/>
            <person name="Kuo R.C."/>
            <person name="Louie K.B."/>
            <person name="Bewick A.J."/>
            <person name="Labutti K."/>
            <person name="Haridas S."/>
            <person name="Kuo A."/>
            <person name="Salamov A."/>
            <person name="Ahrendt S.R."/>
            <person name="Lau R."/>
            <person name="Bowen B.P."/>
            <person name="Lipzen A."/>
            <person name="Sullivan W."/>
            <person name="Andreopoulos W.B."/>
            <person name="Clum A."/>
            <person name="Lindquist E."/>
            <person name="Daum C."/>
            <person name="Northen T.R."/>
            <person name="Ramamoorthy G."/>
            <person name="Schmitz R.J."/>
            <person name="Gryganskyi A."/>
            <person name="Culley D."/>
            <person name="Magnuson J."/>
            <person name="James T.Y."/>
            <person name="O'Malley M.A."/>
            <person name="Stajich J.E."/>
            <person name="Spatafora J.W."/>
            <person name="Visel A."/>
            <person name="Grigoriev I.V."/>
        </authorList>
    </citation>
    <scope>NUCLEOTIDE SEQUENCE [LARGE SCALE GENOMIC DNA]</scope>
    <source>
        <strain evidence="2 3">NRRL Y-17943</strain>
    </source>
</reference>
<evidence type="ECO:0000313" key="3">
    <source>
        <dbReference type="Proteomes" id="UP000193218"/>
    </source>
</evidence>
<gene>
    <name evidence="2" type="ORF">BD324DRAFT_118880</name>
</gene>
<protein>
    <submittedName>
        <fullName evidence="2">Uncharacterized protein</fullName>
    </submittedName>
</protein>
<accession>A0A1Y1UAQ4</accession>
<feature type="signal peptide" evidence="1">
    <location>
        <begin position="1"/>
        <end position="23"/>
    </location>
</feature>
<dbReference type="GeneID" id="33553757"/>